<accession>A0A5P1FUY1</accession>
<dbReference type="PROSITE" id="PS51141">
    <property type="entry name" value="ZF_SBP"/>
    <property type="match status" value="1"/>
</dbReference>
<dbReference type="PANTHER" id="PTHR31251">
    <property type="entry name" value="SQUAMOSA PROMOTER-BINDING-LIKE PROTEIN 4"/>
    <property type="match status" value="1"/>
</dbReference>
<feature type="domain" description="SBP-type" evidence="10">
    <location>
        <begin position="111"/>
        <end position="188"/>
    </location>
</feature>
<dbReference type="GO" id="GO:0005634">
    <property type="term" value="C:nucleus"/>
    <property type="evidence" value="ECO:0007669"/>
    <property type="project" value="UniProtKB-SubCell"/>
</dbReference>
<dbReference type="FunFam" id="4.10.1100.10:FF:000001">
    <property type="entry name" value="Squamosa promoter-binding-like protein 14"/>
    <property type="match status" value="1"/>
</dbReference>
<evidence type="ECO:0000256" key="5">
    <source>
        <dbReference type="ARBA" id="ARBA00023015"/>
    </source>
</evidence>
<dbReference type="SUPFAM" id="SSF103612">
    <property type="entry name" value="SBT domain"/>
    <property type="match status" value="1"/>
</dbReference>
<keyword evidence="7" id="KW-0804">Transcription</keyword>
<dbReference type="InterPro" id="IPR044817">
    <property type="entry name" value="SBP-like"/>
</dbReference>
<keyword evidence="8" id="KW-0539">Nucleus</keyword>
<organism evidence="11 12">
    <name type="scientific">Asparagus officinalis</name>
    <name type="common">Garden asparagus</name>
    <dbReference type="NCBI Taxonomy" id="4686"/>
    <lineage>
        <taxon>Eukaryota</taxon>
        <taxon>Viridiplantae</taxon>
        <taxon>Streptophyta</taxon>
        <taxon>Embryophyta</taxon>
        <taxon>Tracheophyta</taxon>
        <taxon>Spermatophyta</taxon>
        <taxon>Magnoliopsida</taxon>
        <taxon>Liliopsida</taxon>
        <taxon>Asparagales</taxon>
        <taxon>Asparagaceae</taxon>
        <taxon>Asparagoideae</taxon>
        <taxon>Asparagus</taxon>
    </lineage>
</organism>
<evidence type="ECO:0000256" key="9">
    <source>
        <dbReference type="PROSITE-ProRule" id="PRU00470"/>
    </source>
</evidence>
<dbReference type="GO" id="GO:0003677">
    <property type="term" value="F:DNA binding"/>
    <property type="evidence" value="ECO:0007669"/>
    <property type="project" value="UniProtKB-KW"/>
</dbReference>
<evidence type="ECO:0000313" key="12">
    <source>
        <dbReference type="Proteomes" id="UP000243459"/>
    </source>
</evidence>
<proteinExistence type="predicted"/>
<keyword evidence="5" id="KW-0805">Transcription regulation</keyword>
<gene>
    <name evidence="11" type="ORF">A4U43_C01F35590</name>
</gene>
<dbReference type="OMA" id="WENQELL"/>
<evidence type="ECO:0000256" key="4">
    <source>
        <dbReference type="ARBA" id="ARBA00022833"/>
    </source>
</evidence>
<sequence>MDWNIKSWDWENQELLDGKGTESSTSSSKPGVKISGFGFDAVGDFSKSVNQNTESKSGLGEPPIGLKLGKRTYFEDVCAGGNTKSSTSPISLAPSAALVRKNRVTHQSALSSRCQVEDCEVDLSGAKDYHRKHRVCENHSKCHKVVVAGQVRRFCQQCSRFHDLSEFDQKKRSCRKRLSDHNARRRKPASQVISFSSPRLASPFYDGQQQMGFLLNRYPFSIMKPVASSTWEEPNGFSLTHLKGAWNNKPTKAGDINGQLNFSDSGSSSIVPSLHHDFDRLLPFKGTSVLSQGAEACTHASNLDGMSDIRRAHSLLSSDSWGSANPDQLNTPHFGNMSHNGALDANSSSYWHTLAQQEQVLAFESSFFDAGQMLSKPDGHFLEFKS</sequence>
<evidence type="ECO:0000256" key="3">
    <source>
        <dbReference type="ARBA" id="ARBA00022771"/>
    </source>
</evidence>
<name>A0A5P1FUY1_ASPOF</name>
<evidence type="ECO:0000256" key="7">
    <source>
        <dbReference type="ARBA" id="ARBA00023163"/>
    </source>
</evidence>
<keyword evidence="3 9" id="KW-0863">Zinc-finger</keyword>
<dbReference type="Gene3D" id="4.10.1100.10">
    <property type="entry name" value="Transcription factor, SBP-box domain"/>
    <property type="match status" value="1"/>
</dbReference>
<evidence type="ECO:0000313" key="11">
    <source>
        <dbReference type="EMBL" id="ONK82048.1"/>
    </source>
</evidence>
<dbReference type="InterPro" id="IPR004333">
    <property type="entry name" value="SBP_dom"/>
</dbReference>
<evidence type="ECO:0000256" key="8">
    <source>
        <dbReference type="ARBA" id="ARBA00023242"/>
    </source>
</evidence>
<evidence type="ECO:0000256" key="1">
    <source>
        <dbReference type="ARBA" id="ARBA00004123"/>
    </source>
</evidence>
<evidence type="ECO:0000259" key="10">
    <source>
        <dbReference type="PROSITE" id="PS51141"/>
    </source>
</evidence>
<dbReference type="PANTHER" id="PTHR31251:SF74">
    <property type="entry name" value="SQUAMOSA PROMOTER-BINDING-LIKE PROTEIN 2"/>
    <property type="match status" value="1"/>
</dbReference>
<keyword evidence="2" id="KW-0479">Metal-binding</keyword>
<protein>
    <recommendedName>
        <fullName evidence="10">SBP-type domain-containing protein</fullName>
    </recommendedName>
</protein>
<keyword evidence="4" id="KW-0862">Zinc</keyword>
<dbReference type="Gramene" id="ONK82048">
    <property type="protein sequence ID" value="ONK82048"/>
    <property type="gene ID" value="A4U43_C01F35590"/>
</dbReference>
<dbReference type="GO" id="GO:0008270">
    <property type="term" value="F:zinc ion binding"/>
    <property type="evidence" value="ECO:0007669"/>
    <property type="project" value="UniProtKB-KW"/>
</dbReference>
<dbReference type="Proteomes" id="UP000243459">
    <property type="component" value="Chromosome 1"/>
</dbReference>
<dbReference type="InterPro" id="IPR036893">
    <property type="entry name" value="SBP_sf"/>
</dbReference>
<dbReference type="AlphaFoldDB" id="A0A5P1FUY1"/>
<reference evidence="12" key="1">
    <citation type="journal article" date="2017" name="Nat. Commun.">
        <title>The asparagus genome sheds light on the origin and evolution of a young Y chromosome.</title>
        <authorList>
            <person name="Harkess A."/>
            <person name="Zhou J."/>
            <person name="Xu C."/>
            <person name="Bowers J.E."/>
            <person name="Van der Hulst R."/>
            <person name="Ayyampalayam S."/>
            <person name="Mercati F."/>
            <person name="Riccardi P."/>
            <person name="McKain M.R."/>
            <person name="Kakrana A."/>
            <person name="Tang H."/>
            <person name="Ray J."/>
            <person name="Groenendijk J."/>
            <person name="Arikit S."/>
            <person name="Mathioni S.M."/>
            <person name="Nakano M."/>
            <person name="Shan H."/>
            <person name="Telgmann-Rauber A."/>
            <person name="Kanno A."/>
            <person name="Yue Z."/>
            <person name="Chen H."/>
            <person name="Li W."/>
            <person name="Chen Y."/>
            <person name="Xu X."/>
            <person name="Zhang Y."/>
            <person name="Luo S."/>
            <person name="Chen H."/>
            <person name="Gao J."/>
            <person name="Mao Z."/>
            <person name="Pires J.C."/>
            <person name="Luo M."/>
            <person name="Kudrna D."/>
            <person name="Wing R.A."/>
            <person name="Meyers B.C."/>
            <person name="Yi K."/>
            <person name="Kong H."/>
            <person name="Lavrijsen P."/>
            <person name="Sunseri F."/>
            <person name="Falavigna A."/>
            <person name="Ye Y."/>
            <person name="Leebens-Mack J.H."/>
            <person name="Chen G."/>
        </authorList>
    </citation>
    <scope>NUCLEOTIDE SEQUENCE [LARGE SCALE GENOMIC DNA]</scope>
    <source>
        <strain evidence="12">cv. DH0086</strain>
    </source>
</reference>
<keyword evidence="12" id="KW-1185">Reference proteome</keyword>
<evidence type="ECO:0000256" key="2">
    <source>
        <dbReference type="ARBA" id="ARBA00022723"/>
    </source>
</evidence>
<dbReference type="EMBL" id="CM007381">
    <property type="protein sequence ID" value="ONK82048.1"/>
    <property type="molecule type" value="Genomic_DNA"/>
</dbReference>
<evidence type="ECO:0000256" key="6">
    <source>
        <dbReference type="ARBA" id="ARBA00023125"/>
    </source>
</evidence>
<dbReference type="Pfam" id="PF03110">
    <property type="entry name" value="SBP"/>
    <property type="match status" value="1"/>
</dbReference>
<comment type="subcellular location">
    <subcellularLocation>
        <location evidence="1">Nucleus</location>
    </subcellularLocation>
</comment>
<keyword evidence="6" id="KW-0238">DNA-binding</keyword>